<feature type="non-terminal residue" evidence="1">
    <location>
        <position position="1"/>
    </location>
</feature>
<dbReference type="PANTHER" id="PTHR47501">
    <property type="entry name" value="TRANSPOSASE-RELATED"/>
    <property type="match status" value="1"/>
</dbReference>
<evidence type="ECO:0000313" key="2">
    <source>
        <dbReference type="Proteomes" id="UP001151699"/>
    </source>
</evidence>
<protein>
    <recommendedName>
        <fullName evidence="3">Transposase</fullName>
    </recommendedName>
</protein>
<dbReference type="OrthoDB" id="7788285at2759"/>
<name>A0A9Q0MMH4_9DIPT</name>
<evidence type="ECO:0008006" key="3">
    <source>
        <dbReference type="Google" id="ProtNLM"/>
    </source>
</evidence>
<organism evidence="1 2">
    <name type="scientific">Pseudolycoriella hygida</name>
    <dbReference type="NCBI Taxonomy" id="35572"/>
    <lineage>
        <taxon>Eukaryota</taxon>
        <taxon>Metazoa</taxon>
        <taxon>Ecdysozoa</taxon>
        <taxon>Arthropoda</taxon>
        <taxon>Hexapoda</taxon>
        <taxon>Insecta</taxon>
        <taxon>Pterygota</taxon>
        <taxon>Neoptera</taxon>
        <taxon>Endopterygota</taxon>
        <taxon>Diptera</taxon>
        <taxon>Nematocera</taxon>
        <taxon>Sciaroidea</taxon>
        <taxon>Sciaridae</taxon>
        <taxon>Pseudolycoriella</taxon>
    </lineage>
</organism>
<dbReference type="Proteomes" id="UP001151699">
    <property type="component" value="Unassembled WGS sequence"/>
</dbReference>
<accession>A0A9Q0MMH4</accession>
<sequence>KDNSIDETFNNATENEKIAESHLEKCDIKAFQWFYERNFDKFFQFVRPNSEKSVQVRCFQYPPSKVLTVTANSAFNLSSHFKSVHKGMNQKLIDGTKKRKLDDEVSNDSEAKNKQMKLISETFLGQIQYFCLTADLWSSRRRAFLGVTIHWICSKTFQPHIDEIIKSFRIPIRKILKIITDGGSNFKKAFKDHQREDEIFEDEDDLEDLTDHLSESSNEQTFLPSHGRCGSHSICLILTSDIKIKKQRVIKKKKELTAFQLEYKLFRETIFDPVLAKCQELFNKQQNSSKAADLVHSYLNRYLVTPSPTRWNSLFDSIVCLSALLDEMPEELLNVTNGLGLERITPMDHAIIKEYIRITENLANALDILQGKYMYQGVFSPTIHKMNHKIKDIQELTYCLPLKTLILKSIEKRFPDTMKDDYLKAMLLHP</sequence>
<dbReference type="AlphaFoldDB" id="A0A9Q0MMH4"/>
<proteinExistence type="predicted"/>
<evidence type="ECO:0000313" key="1">
    <source>
        <dbReference type="EMBL" id="KAJ6634237.1"/>
    </source>
</evidence>
<gene>
    <name evidence="1" type="ORF">Bhyg_17294</name>
</gene>
<reference evidence="1" key="1">
    <citation type="submission" date="2022-07" db="EMBL/GenBank/DDBJ databases">
        <authorList>
            <person name="Trinca V."/>
            <person name="Uliana J.V.C."/>
            <person name="Torres T.T."/>
            <person name="Ward R.J."/>
            <person name="Monesi N."/>
        </authorList>
    </citation>
    <scope>NUCLEOTIDE SEQUENCE</scope>
    <source>
        <strain evidence="1">HSMRA1968</strain>
        <tissue evidence="1">Whole embryos</tissue>
    </source>
</reference>
<dbReference type="EMBL" id="WJQU01000815">
    <property type="protein sequence ID" value="KAJ6634237.1"/>
    <property type="molecule type" value="Genomic_DNA"/>
</dbReference>
<dbReference type="InterPro" id="IPR012337">
    <property type="entry name" value="RNaseH-like_sf"/>
</dbReference>
<comment type="caution">
    <text evidence="1">The sequence shown here is derived from an EMBL/GenBank/DDBJ whole genome shotgun (WGS) entry which is preliminary data.</text>
</comment>
<dbReference type="SUPFAM" id="SSF53098">
    <property type="entry name" value="Ribonuclease H-like"/>
    <property type="match status" value="1"/>
</dbReference>
<dbReference type="PANTHER" id="PTHR47501:SF5">
    <property type="entry name" value="HAT C-TERMINAL DIMERISATION DOMAIN-CONTAINING PROTEIN"/>
    <property type="match status" value="1"/>
</dbReference>
<keyword evidence="2" id="KW-1185">Reference proteome</keyword>